<comment type="caution">
    <text evidence="1">The sequence shown here is derived from an EMBL/GenBank/DDBJ whole genome shotgun (WGS) entry which is preliminary data.</text>
</comment>
<dbReference type="RefSeq" id="WP_209454880.1">
    <property type="nucleotide sequence ID" value="NZ_JAGGLT010000039.1"/>
</dbReference>
<sequence length="105" mass="11630">MGTQTVSIFGISILEYRIEVGYRVSNGTVTQILYNDAYVVRNLNPMVQTDTISSGAYISGNKAIARGVFYYKLGPINDMSVQIGNIYGELIGYPNGDTSISYWRD</sequence>
<reference evidence="1" key="1">
    <citation type="submission" date="2021-03" db="EMBL/GenBank/DDBJ databases">
        <title>Genomic Encyclopedia of Type Strains, Phase IV (KMG-IV): sequencing the most valuable type-strain genomes for metagenomic binning, comparative biology and taxonomic classification.</title>
        <authorList>
            <person name="Goeker M."/>
        </authorList>
    </citation>
    <scope>NUCLEOTIDE SEQUENCE</scope>
    <source>
        <strain evidence="1">DSM 101588</strain>
    </source>
</reference>
<proteinExistence type="predicted"/>
<accession>A0ABS4NJI6</accession>
<evidence type="ECO:0000313" key="2">
    <source>
        <dbReference type="Proteomes" id="UP001166402"/>
    </source>
</evidence>
<keyword evidence="2" id="KW-1185">Reference proteome</keyword>
<organism evidence="1 2">
    <name type="scientific">Thermoanaerobacterium butyriciformans</name>
    <dbReference type="NCBI Taxonomy" id="1702242"/>
    <lineage>
        <taxon>Bacteria</taxon>
        <taxon>Bacillati</taxon>
        <taxon>Bacillota</taxon>
        <taxon>Clostridia</taxon>
        <taxon>Thermoanaerobacterales</taxon>
        <taxon>Thermoanaerobacteraceae</taxon>
        <taxon>Thermoanaerobacterium</taxon>
    </lineage>
</organism>
<name>A0ABS4NJI6_9THEO</name>
<protein>
    <submittedName>
        <fullName evidence="1">Uncharacterized protein</fullName>
    </submittedName>
</protein>
<gene>
    <name evidence="1" type="ORF">J2Z80_002789</name>
</gene>
<dbReference type="Proteomes" id="UP001166402">
    <property type="component" value="Unassembled WGS sequence"/>
</dbReference>
<dbReference type="EMBL" id="JAGGLT010000039">
    <property type="protein sequence ID" value="MBP2073237.1"/>
    <property type="molecule type" value="Genomic_DNA"/>
</dbReference>
<evidence type="ECO:0000313" key="1">
    <source>
        <dbReference type="EMBL" id="MBP2073237.1"/>
    </source>
</evidence>